<feature type="domain" description="CENP-V/GFA" evidence="5">
    <location>
        <begin position="4"/>
        <end position="114"/>
    </location>
</feature>
<protein>
    <recommendedName>
        <fullName evidence="5">CENP-V/GFA domain-containing protein</fullName>
    </recommendedName>
</protein>
<keyword evidence="2" id="KW-0479">Metal-binding</keyword>
<dbReference type="InterPro" id="IPR011057">
    <property type="entry name" value="Mss4-like_sf"/>
</dbReference>
<evidence type="ECO:0000256" key="1">
    <source>
        <dbReference type="ARBA" id="ARBA00005495"/>
    </source>
</evidence>
<dbReference type="EMBL" id="JBEPSD010000002">
    <property type="protein sequence ID" value="MET4570373.1"/>
    <property type="molecule type" value="Genomic_DNA"/>
</dbReference>
<evidence type="ECO:0000259" key="5">
    <source>
        <dbReference type="PROSITE" id="PS51891"/>
    </source>
</evidence>
<evidence type="ECO:0000313" key="7">
    <source>
        <dbReference type="Proteomes" id="UP001549251"/>
    </source>
</evidence>
<dbReference type="PANTHER" id="PTHR33337">
    <property type="entry name" value="GFA DOMAIN-CONTAINING PROTEIN"/>
    <property type="match status" value="1"/>
</dbReference>
<evidence type="ECO:0000313" key="6">
    <source>
        <dbReference type="EMBL" id="MET4570373.1"/>
    </source>
</evidence>
<accession>A0ABV2PZA1</accession>
<dbReference type="PROSITE" id="PS51891">
    <property type="entry name" value="CENP_V_GFA"/>
    <property type="match status" value="1"/>
</dbReference>
<evidence type="ECO:0000256" key="3">
    <source>
        <dbReference type="ARBA" id="ARBA00022833"/>
    </source>
</evidence>
<name>A0ABV2PZA1_9GAMM</name>
<keyword evidence="4" id="KW-0456">Lyase</keyword>
<comment type="caution">
    <text evidence="6">The sequence shown here is derived from an EMBL/GenBank/DDBJ whole genome shotgun (WGS) entry which is preliminary data.</text>
</comment>
<evidence type="ECO:0000256" key="4">
    <source>
        <dbReference type="ARBA" id="ARBA00023239"/>
    </source>
</evidence>
<dbReference type="Gene3D" id="3.90.1590.10">
    <property type="entry name" value="glutathione-dependent formaldehyde- activating enzyme (gfa)"/>
    <property type="match status" value="1"/>
</dbReference>
<organism evidence="6 7">
    <name type="scientific">Rhodanobacter soli</name>
    <dbReference type="NCBI Taxonomy" id="590609"/>
    <lineage>
        <taxon>Bacteria</taxon>
        <taxon>Pseudomonadati</taxon>
        <taxon>Pseudomonadota</taxon>
        <taxon>Gammaproteobacteria</taxon>
        <taxon>Lysobacterales</taxon>
        <taxon>Rhodanobacteraceae</taxon>
        <taxon>Rhodanobacter</taxon>
    </lineage>
</organism>
<evidence type="ECO:0000256" key="2">
    <source>
        <dbReference type="ARBA" id="ARBA00022723"/>
    </source>
</evidence>
<comment type="similarity">
    <text evidence="1">Belongs to the Gfa family.</text>
</comment>
<dbReference type="PANTHER" id="PTHR33337:SF40">
    <property type="entry name" value="CENP-V_GFA DOMAIN-CONTAINING PROTEIN-RELATED"/>
    <property type="match status" value="1"/>
</dbReference>
<dbReference type="RefSeq" id="WP_354551236.1">
    <property type="nucleotide sequence ID" value="NZ_JBEPSD010000002.1"/>
</dbReference>
<reference evidence="6 7" key="1">
    <citation type="submission" date="2024-06" db="EMBL/GenBank/DDBJ databases">
        <title>Sorghum-associated microbial communities from plants grown in Nebraska, USA.</title>
        <authorList>
            <person name="Schachtman D."/>
        </authorList>
    </citation>
    <scope>NUCLEOTIDE SEQUENCE [LARGE SCALE GENOMIC DNA]</scope>
    <source>
        <strain evidence="6 7">1757</strain>
    </source>
</reference>
<dbReference type="SUPFAM" id="SSF51316">
    <property type="entry name" value="Mss4-like"/>
    <property type="match status" value="1"/>
</dbReference>
<keyword evidence="3" id="KW-0862">Zinc</keyword>
<sequence length="131" mass="14179">MTDRQATCSCGKLVVCTRGEPVRVSICHCLACQKRTGSVFGAQARFPSDAVTIEGQSREYAQAGDSGSIARFRFCGECGATVCWQSDALPGFVTVAVGAFADPGFPPPRVSVYEQRRHSWLGLPDDMEHFD</sequence>
<dbReference type="Proteomes" id="UP001549251">
    <property type="component" value="Unassembled WGS sequence"/>
</dbReference>
<gene>
    <name evidence="6" type="ORF">ABIE04_002734</name>
</gene>
<proteinExistence type="inferred from homology"/>
<dbReference type="Pfam" id="PF04828">
    <property type="entry name" value="GFA"/>
    <property type="match status" value="1"/>
</dbReference>
<dbReference type="InterPro" id="IPR006913">
    <property type="entry name" value="CENP-V/GFA"/>
</dbReference>
<keyword evidence="7" id="KW-1185">Reference proteome</keyword>